<dbReference type="Proteomes" id="UP000325577">
    <property type="component" value="Linkage Group LG15"/>
</dbReference>
<organism evidence="1 2">
    <name type="scientific">Nyssa sinensis</name>
    <dbReference type="NCBI Taxonomy" id="561372"/>
    <lineage>
        <taxon>Eukaryota</taxon>
        <taxon>Viridiplantae</taxon>
        <taxon>Streptophyta</taxon>
        <taxon>Embryophyta</taxon>
        <taxon>Tracheophyta</taxon>
        <taxon>Spermatophyta</taxon>
        <taxon>Magnoliopsida</taxon>
        <taxon>eudicotyledons</taxon>
        <taxon>Gunneridae</taxon>
        <taxon>Pentapetalae</taxon>
        <taxon>asterids</taxon>
        <taxon>Cornales</taxon>
        <taxon>Nyssaceae</taxon>
        <taxon>Nyssa</taxon>
    </lineage>
</organism>
<evidence type="ECO:0000313" key="1">
    <source>
        <dbReference type="EMBL" id="KAA8537618.1"/>
    </source>
</evidence>
<sequence>MKGKLYGTWNQYMMVHHVERDDFKLVTLPDVKSTNRVLQHHKILWESEEHIFCCQLDSDGFHIWSCIDDDDNGDEELKWQFKQSFMLKELESQEIIGLVEEERKKIRLTRYGIRLLGFNYELQRLTYILLSLDSDGFHIWSCIDDNDIDKVDDTGSVHCELKWQFKQSFRLKELELQSAEMVGLEEEEREQIRWTLDFIRLLGFNYELQMLYLELPHLILSYSFETRKLAKVWSYDYAFTILPFLFNRVCYLPSWDGCCDHEN</sequence>
<gene>
    <name evidence="1" type="ORF">F0562_027226</name>
</gene>
<reference evidence="1 2" key="1">
    <citation type="submission" date="2019-09" db="EMBL/GenBank/DDBJ databases">
        <title>A chromosome-level genome assembly of the Chinese tupelo Nyssa sinensis.</title>
        <authorList>
            <person name="Yang X."/>
            <person name="Kang M."/>
            <person name="Yang Y."/>
            <person name="Xiong H."/>
            <person name="Wang M."/>
            <person name="Zhang Z."/>
            <person name="Wang Z."/>
            <person name="Wu H."/>
            <person name="Ma T."/>
            <person name="Liu J."/>
            <person name="Xi Z."/>
        </authorList>
    </citation>
    <scope>NUCLEOTIDE SEQUENCE [LARGE SCALE GENOMIC DNA]</scope>
    <source>
        <strain evidence="1">J267</strain>
        <tissue evidence="1">Leaf</tissue>
    </source>
</reference>
<dbReference type="OrthoDB" id="1549426at2759"/>
<keyword evidence="2" id="KW-1185">Reference proteome</keyword>
<dbReference type="AlphaFoldDB" id="A0A5J5B4R7"/>
<accession>A0A5J5B4R7</accession>
<dbReference type="EMBL" id="CM018038">
    <property type="protein sequence ID" value="KAA8537618.1"/>
    <property type="molecule type" value="Genomic_DNA"/>
</dbReference>
<evidence type="ECO:0008006" key="3">
    <source>
        <dbReference type="Google" id="ProtNLM"/>
    </source>
</evidence>
<protein>
    <recommendedName>
        <fullName evidence="3">F-box associated domain-containing protein</fullName>
    </recommendedName>
</protein>
<evidence type="ECO:0000313" key="2">
    <source>
        <dbReference type="Proteomes" id="UP000325577"/>
    </source>
</evidence>
<name>A0A5J5B4R7_9ASTE</name>
<proteinExistence type="predicted"/>